<gene>
    <name evidence="2" type="ORF">HDC08924</name>
</gene>
<feature type="signal peptide" evidence="1">
    <location>
        <begin position="1"/>
        <end position="16"/>
    </location>
</feature>
<protein>
    <submittedName>
        <fullName evidence="2">HDC08924</fullName>
    </submittedName>
</protein>
<dbReference type="EMBL" id="BK001990">
    <property type="protein sequence ID" value="DAA02835.1"/>
    <property type="molecule type" value="Genomic_DNA"/>
</dbReference>
<dbReference type="AlphaFoldDB" id="Q6ILM6"/>
<proteinExistence type="predicted"/>
<sequence length="50" mass="5684">MGVVVWLLLSVGANFPRVPYNLRPLTDLDSLKVKNQPAEFEGKTIRLQMQ</sequence>
<evidence type="ECO:0000256" key="1">
    <source>
        <dbReference type="SAM" id="SignalP"/>
    </source>
</evidence>
<keyword evidence="1" id="KW-0732">Signal</keyword>
<feature type="chain" id="PRO_5004274720" evidence="1">
    <location>
        <begin position="17"/>
        <end position="50"/>
    </location>
</feature>
<organism evidence="2">
    <name type="scientific">Drosophila melanogaster</name>
    <name type="common">Fruit fly</name>
    <dbReference type="NCBI Taxonomy" id="7227"/>
    <lineage>
        <taxon>Eukaryota</taxon>
        <taxon>Metazoa</taxon>
        <taxon>Ecdysozoa</taxon>
        <taxon>Arthropoda</taxon>
        <taxon>Hexapoda</taxon>
        <taxon>Insecta</taxon>
        <taxon>Pterygota</taxon>
        <taxon>Neoptera</taxon>
        <taxon>Endopterygota</taxon>
        <taxon>Diptera</taxon>
        <taxon>Brachycera</taxon>
        <taxon>Muscomorpha</taxon>
        <taxon>Ephydroidea</taxon>
        <taxon>Drosophilidae</taxon>
        <taxon>Drosophila</taxon>
        <taxon>Sophophora</taxon>
    </lineage>
</organism>
<reference evidence="2" key="1">
    <citation type="journal article" date="2003" name="Genome Biol.">
        <title>An integrated gene annotation and transcriptional profiling approach towards the full gene content of the Drosophila genome.</title>
        <authorList>
            <person name="Hild M."/>
            <person name="Beckmann B."/>
            <person name="Haas S.A."/>
            <person name="Koch B."/>
            <person name="Solovyev V."/>
            <person name="Busold C."/>
            <person name="Fellenberg K."/>
            <person name="Boutros M."/>
            <person name="Vingron M."/>
            <person name="Sauer F."/>
            <person name="Hoheisel J.D."/>
            <person name="Paro R."/>
        </authorList>
    </citation>
    <scope>NUCLEOTIDE SEQUENCE</scope>
</reference>
<accession>Q6ILM6</accession>
<evidence type="ECO:0000313" key="2">
    <source>
        <dbReference type="EMBL" id="DAA02835.1"/>
    </source>
</evidence>
<name>Q6ILM6_DROME</name>